<dbReference type="Pfam" id="PF03358">
    <property type="entry name" value="FMN_red"/>
    <property type="match status" value="1"/>
</dbReference>
<dbReference type="AlphaFoldDB" id="A0A7G5E1V4"/>
<dbReference type="CDD" id="cd02199">
    <property type="entry name" value="YjgF_YER057c_UK114_like_1"/>
    <property type="match status" value="1"/>
</dbReference>
<organism evidence="2 3">
    <name type="scientific">Sphingobacterium paramultivorum</name>
    <dbReference type="NCBI Taxonomy" id="2886510"/>
    <lineage>
        <taxon>Bacteria</taxon>
        <taxon>Pseudomonadati</taxon>
        <taxon>Bacteroidota</taxon>
        <taxon>Sphingobacteriia</taxon>
        <taxon>Sphingobacteriales</taxon>
        <taxon>Sphingobacteriaceae</taxon>
        <taxon>Sphingobacterium</taxon>
    </lineage>
</organism>
<dbReference type="Gene3D" id="3.30.1330.40">
    <property type="entry name" value="RutC-like"/>
    <property type="match status" value="1"/>
</dbReference>
<dbReference type="Gene3D" id="3.40.50.360">
    <property type="match status" value="1"/>
</dbReference>
<dbReference type="PANTHER" id="PTHR43760:SF1">
    <property type="entry name" value="ENDORIBONUCLEASE L-PSP_CHORISMATE MUTASE-LIKE DOMAIN-CONTAINING PROTEIN"/>
    <property type="match status" value="1"/>
</dbReference>
<protein>
    <submittedName>
        <fullName evidence="2">NAD(P)H-dependent oxidoreductase</fullName>
    </submittedName>
</protein>
<dbReference type="PROSITE" id="PS50902">
    <property type="entry name" value="FLAVODOXIN_LIKE"/>
    <property type="match status" value="1"/>
</dbReference>
<dbReference type="EMBL" id="CP058555">
    <property type="protein sequence ID" value="QMV67979.1"/>
    <property type="molecule type" value="Genomic_DNA"/>
</dbReference>
<dbReference type="InterPro" id="IPR013813">
    <property type="entry name" value="Endoribo_LPSP/chorism_mut-like"/>
</dbReference>
<name>A0A7G5E1V4_9SPHI</name>
<dbReference type="InterPro" id="IPR005025">
    <property type="entry name" value="FMN_Rdtase-like_dom"/>
</dbReference>
<evidence type="ECO:0000259" key="1">
    <source>
        <dbReference type="PROSITE" id="PS50902"/>
    </source>
</evidence>
<evidence type="ECO:0000313" key="3">
    <source>
        <dbReference type="Proteomes" id="UP000515450"/>
    </source>
</evidence>
<reference evidence="2 3" key="1">
    <citation type="journal article" date="2020" name="G3 (Bethesda)">
        <title>CeMbio - The Caenorhabditis elegans Microbiome Resource.</title>
        <authorList>
            <person name="Dirksen P."/>
            <person name="Assie A."/>
            <person name="Zimmermann J."/>
            <person name="Zhang F."/>
            <person name="Tietje A.M."/>
            <person name="Marsh S.A."/>
            <person name="Felix M.A."/>
            <person name="Shapira M."/>
            <person name="Kaleta C."/>
            <person name="Schulenburg H."/>
            <person name="Samuel B."/>
        </authorList>
    </citation>
    <scope>NUCLEOTIDE SEQUENCE [LARGE SCALE GENOMIC DNA]</scope>
    <source>
        <strain evidence="2 3">BIGb0170</strain>
    </source>
</reference>
<proteinExistence type="predicted"/>
<dbReference type="InterPro" id="IPR035959">
    <property type="entry name" value="RutC-like_sf"/>
</dbReference>
<dbReference type="GO" id="GO:0010181">
    <property type="term" value="F:FMN binding"/>
    <property type="evidence" value="ECO:0007669"/>
    <property type="project" value="InterPro"/>
</dbReference>
<accession>A0A7G5E1V4</accession>
<dbReference type="GO" id="GO:0016491">
    <property type="term" value="F:oxidoreductase activity"/>
    <property type="evidence" value="ECO:0007669"/>
    <property type="project" value="InterPro"/>
</dbReference>
<gene>
    <name evidence="2" type="ORF">HS960_10045</name>
</gene>
<dbReference type="SUPFAM" id="SSF52218">
    <property type="entry name" value="Flavoproteins"/>
    <property type="match status" value="1"/>
</dbReference>
<dbReference type="InterPro" id="IPR029039">
    <property type="entry name" value="Flavoprotein-like_sf"/>
</dbReference>
<dbReference type="InterPro" id="IPR008254">
    <property type="entry name" value="Flavodoxin/NO_synth"/>
</dbReference>
<keyword evidence="3" id="KW-1185">Reference proteome</keyword>
<dbReference type="RefSeq" id="WP_182332492.1">
    <property type="nucleotide sequence ID" value="NZ_CP058555.1"/>
</dbReference>
<sequence length="381" mass="41241">MNRIFLAFTFLLLLVLTDRSLAMQKQANILILIHSDEGGTYEIAKEVAKGIENNGNSKAIIKRVKFIDNPKLNHIPVANVSELSSYDGIAFGSPVYFGNISTAMSEFFAQTTTLWSKHELEGMPAMVFMSAGSGAGRELAMQSFMNMLAVHGMVLVPNGIRGNEKLDKSIPQGNTVLGTTSLASLKNVARPSDDERLLASEQGKYFSKVALALKGTFGKKSVKTPEVATKDINQILKEKHITLPKVPAPAGNYQPYVRSGNLVFINQYALKDGKLINPGKIGVEVTEEQVKEATRITMLNIIAVLSDAVDGDLNKVKKCVQLVGIFNASEPFSDHAKLMNAASDLTVEIFGEQGKHARATLGASSIPGNSSVEIQAIFEIE</sequence>
<dbReference type="SUPFAM" id="SSF55298">
    <property type="entry name" value="YjgF-like"/>
    <property type="match status" value="1"/>
</dbReference>
<evidence type="ECO:0000313" key="2">
    <source>
        <dbReference type="EMBL" id="QMV67979.1"/>
    </source>
</evidence>
<feature type="domain" description="Flavodoxin-like" evidence="1">
    <location>
        <begin position="29"/>
        <end position="206"/>
    </location>
</feature>
<dbReference type="Proteomes" id="UP000515450">
    <property type="component" value="Chromosome"/>
</dbReference>
<dbReference type="PANTHER" id="PTHR43760">
    <property type="entry name" value="ENDORIBONUCLEASE-RELATED"/>
    <property type="match status" value="1"/>
</dbReference>
<dbReference type="Pfam" id="PF14588">
    <property type="entry name" value="YjgF_endoribonc"/>
    <property type="match status" value="1"/>
</dbReference>